<protein>
    <submittedName>
        <fullName evidence="8">Metal dependent phosphohydrolase</fullName>
    </submittedName>
</protein>
<dbReference type="AlphaFoldDB" id="G7V6Q1"/>
<dbReference type="eggNOG" id="COG2206">
    <property type="taxonomic scope" value="Bacteria"/>
</dbReference>
<gene>
    <name evidence="8" type="ordered locus">Tlie_0270</name>
</gene>
<dbReference type="GO" id="GO:0000155">
    <property type="term" value="F:phosphorelay sensor kinase activity"/>
    <property type="evidence" value="ECO:0007669"/>
    <property type="project" value="InterPro"/>
</dbReference>
<dbReference type="GO" id="GO:0005886">
    <property type="term" value="C:plasma membrane"/>
    <property type="evidence" value="ECO:0007669"/>
    <property type="project" value="UniProtKB-SubCell"/>
</dbReference>
<dbReference type="SUPFAM" id="SSF109604">
    <property type="entry name" value="HD-domain/PDEase-like"/>
    <property type="match status" value="1"/>
</dbReference>
<evidence type="ECO:0000256" key="2">
    <source>
        <dbReference type="ARBA" id="ARBA00022475"/>
    </source>
</evidence>
<dbReference type="Pfam" id="PF13487">
    <property type="entry name" value="HD_5"/>
    <property type="match status" value="1"/>
</dbReference>
<evidence type="ECO:0000313" key="8">
    <source>
        <dbReference type="EMBL" id="AER66010.1"/>
    </source>
</evidence>
<reference evidence="9" key="1">
    <citation type="submission" date="2011-10" db="EMBL/GenBank/DDBJ databases">
        <title>The complete genome of chromosome of Thermovirga lienii DSM 17291.</title>
        <authorList>
            <consortium name="US DOE Joint Genome Institute (JGI-PGF)"/>
            <person name="Lucas S."/>
            <person name="Copeland A."/>
            <person name="Lapidus A."/>
            <person name="Glavina del Rio T."/>
            <person name="Dalin E."/>
            <person name="Tice H."/>
            <person name="Bruce D."/>
            <person name="Goodwin L."/>
            <person name="Pitluck S."/>
            <person name="Peters L."/>
            <person name="Mikhailova N."/>
            <person name="Saunders E."/>
            <person name="Kyrpides N."/>
            <person name="Mavromatis K."/>
            <person name="Ivanova N."/>
            <person name="Last F.I."/>
            <person name="Brettin T."/>
            <person name="Detter J.C."/>
            <person name="Han C."/>
            <person name="Larimer F."/>
            <person name="Land M."/>
            <person name="Hauser L."/>
            <person name="Markowitz V."/>
            <person name="Cheng J.-F."/>
            <person name="Hugenholtz P."/>
            <person name="Woyke T."/>
            <person name="Wu D."/>
            <person name="Spring S."/>
            <person name="Schroeder M."/>
            <person name="Brambilla E.-M."/>
            <person name="Klenk H.-P."/>
            <person name="Eisen J.A."/>
        </authorList>
    </citation>
    <scope>NUCLEOTIDE SEQUENCE [LARGE SCALE GENOMIC DNA]</scope>
    <source>
        <strain evidence="9">ATCC BAA-1197 / DSM 17291 / Cas60314</strain>
    </source>
</reference>
<dbReference type="Gene3D" id="1.10.3210.10">
    <property type="entry name" value="Hypothetical protein af1432"/>
    <property type="match status" value="1"/>
</dbReference>
<keyword evidence="8" id="KW-0378">Hydrolase</keyword>
<feature type="domain" description="HD-GYP" evidence="7">
    <location>
        <begin position="203"/>
        <end position="382"/>
    </location>
</feature>
<dbReference type="EMBL" id="CP003096">
    <property type="protein sequence ID" value="AER66010.1"/>
    <property type="molecule type" value="Genomic_DNA"/>
</dbReference>
<dbReference type="CDD" id="cd00077">
    <property type="entry name" value="HDc"/>
    <property type="match status" value="1"/>
</dbReference>
<proteinExistence type="predicted"/>
<keyword evidence="2" id="KW-1003">Cell membrane</keyword>
<evidence type="ECO:0000313" key="9">
    <source>
        <dbReference type="Proteomes" id="UP000005868"/>
    </source>
</evidence>
<feature type="transmembrane region" description="Helical" evidence="6">
    <location>
        <begin position="34"/>
        <end position="53"/>
    </location>
</feature>
<feature type="transmembrane region" description="Helical" evidence="6">
    <location>
        <begin position="6"/>
        <end position="22"/>
    </location>
</feature>
<feature type="transmembrane region" description="Helical" evidence="6">
    <location>
        <begin position="165"/>
        <end position="183"/>
    </location>
</feature>
<dbReference type="SMART" id="SM00471">
    <property type="entry name" value="HDc"/>
    <property type="match status" value="1"/>
</dbReference>
<evidence type="ECO:0000256" key="6">
    <source>
        <dbReference type="SAM" id="Phobius"/>
    </source>
</evidence>
<feature type="transmembrane region" description="Helical" evidence="6">
    <location>
        <begin position="65"/>
        <end position="90"/>
    </location>
</feature>
<feature type="transmembrane region" description="Helical" evidence="6">
    <location>
        <begin position="132"/>
        <end position="153"/>
    </location>
</feature>
<dbReference type="KEGG" id="tli:Tlie_0270"/>
<dbReference type="Proteomes" id="UP000005868">
    <property type="component" value="Chromosome"/>
</dbReference>
<dbReference type="PANTHER" id="PTHR43155">
    <property type="entry name" value="CYCLIC DI-GMP PHOSPHODIESTERASE PA4108-RELATED"/>
    <property type="match status" value="1"/>
</dbReference>
<dbReference type="OrthoDB" id="5162at2"/>
<dbReference type="Pfam" id="PF07694">
    <property type="entry name" value="5TM-5TMR_LYT"/>
    <property type="match status" value="1"/>
</dbReference>
<keyword evidence="5 6" id="KW-0472">Membrane</keyword>
<evidence type="ECO:0000256" key="5">
    <source>
        <dbReference type="ARBA" id="ARBA00023136"/>
    </source>
</evidence>
<dbReference type="InterPro" id="IPR006675">
    <property type="entry name" value="HDIG_dom"/>
</dbReference>
<evidence type="ECO:0000256" key="3">
    <source>
        <dbReference type="ARBA" id="ARBA00022692"/>
    </source>
</evidence>
<feature type="transmembrane region" description="Helical" evidence="6">
    <location>
        <begin position="97"/>
        <end position="116"/>
    </location>
</feature>
<dbReference type="NCBIfam" id="TIGR00277">
    <property type="entry name" value="HDIG"/>
    <property type="match status" value="1"/>
</dbReference>
<dbReference type="HOGENOM" id="CLU_679266_0_0_0"/>
<evidence type="ECO:0000259" key="7">
    <source>
        <dbReference type="PROSITE" id="PS51832"/>
    </source>
</evidence>
<comment type="subcellular location">
    <subcellularLocation>
        <location evidence="1">Cell membrane</location>
        <topology evidence="1">Multi-pass membrane protein</topology>
    </subcellularLocation>
</comment>
<dbReference type="PROSITE" id="PS51832">
    <property type="entry name" value="HD_GYP"/>
    <property type="match status" value="1"/>
</dbReference>
<dbReference type="InterPro" id="IPR037522">
    <property type="entry name" value="HD_GYP_dom"/>
</dbReference>
<dbReference type="GO" id="GO:0071555">
    <property type="term" value="P:cell wall organization"/>
    <property type="evidence" value="ECO:0007669"/>
    <property type="project" value="InterPro"/>
</dbReference>
<dbReference type="InterPro" id="IPR011620">
    <property type="entry name" value="Sig_transdc_His_kinase_LytS_TM"/>
</dbReference>
<dbReference type="PANTHER" id="PTHR43155:SF2">
    <property type="entry name" value="CYCLIC DI-GMP PHOSPHODIESTERASE PA4108"/>
    <property type="match status" value="1"/>
</dbReference>
<dbReference type="STRING" id="580340.Tlie_0270"/>
<keyword evidence="9" id="KW-1185">Reference proteome</keyword>
<dbReference type="GO" id="GO:0016787">
    <property type="term" value="F:hydrolase activity"/>
    <property type="evidence" value="ECO:0007669"/>
    <property type="project" value="UniProtKB-KW"/>
</dbReference>
<reference evidence="8 9" key="2">
    <citation type="journal article" date="2012" name="Stand. Genomic Sci.">
        <title>Genome sequence of the moderately thermophilic, amino-acid-degrading and sulfur-reducing bacterium Thermovirga lienii type strain (Cas60314(T)).</title>
        <authorList>
            <person name="Goker M."/>
            <person name="Saunders E."/>
            <person name="Lapidus A."/>
            <person name="Nolan M."/>
            <person name="Lucas S."/>
            <person name="Hammon N."/>
            <person name="Deshpande S."/>
            <person name="Cheng J.F."/>
            <person name="Han C."/>
            <person name="Tapia R."/>
            <person name="Goodwin L.A."/>
            <person name="Pitluck S."/>
            <person name="Liolios K."/>
            <person name="Mavromatis K."/>
            <person name="Pagani I."/>
            <person name="Ivanova N."/>
            <person name="Mikhailova N."/>
            <person name="Pati A."/>
            <person name="Chen A."/>
            <person name="Palaniappan K."/>
            <person name="Land M."/>
            <person name="Chang Y.J."/>
            <person name="Jeffries C.D."/>
            <person name="Brambilla E.M."/>
            <person name="Rohde M."/>
            <person name="Spring S."/>
            <person name="Detter J.C."/>
            <person name="Woyke T."/>
            <person name="Bristow J."/>
            <person name="Eisen J.A."/>
            <person name="Markowitz V."/>
            <person name="Hugenholtz P."/>
            <person name="Kyrpides N.C."/>
            <person name="Klenk H.P."/>
        </authorList>
    </citation>
    <scope>NUCLEOTIDE SEQUENCE [LARGE SCALE GENOMIC DNA]</scope>
    <source>
        <strain evidence="9">ATCC BAA-1197 / DSM 17291 / Cas60314</strain>
    </source>
</reference>
<sequence length="382" mass="42131">MFFELLYNLSLLIAIVALYDIVHDYAKTRASWRNFLMGLFFGIITVVGMHFSVHYSQGLFYDGRSVILSMAGLFGGWAPAVIAAAMAALYRVHLGGVGVYAGIASIISSAALGAIYRKHLNGEVTRIPARSLLVFSVLVHLLVIIWQAMFLPWPSVAPVALKKISVAYLTIFPIASLIVGTMLKNEERSNQLEEEKNMLIAKLREALMPLISALVKIVESKDSYTAHHQLSTAELACAIAEEMGVPKDRIEGLRLAAQVHDIGKINVPSEILNKPGKLTDLEFELIKTHVTTGYEILKDVGFLWPIARIVLEHHERENGTGYPNGLKGNELLLESKILAVADVIDAMSHHRPYRPALGIDVALKEIEKNKGILYDGQVQICV</sequence>
<name>G7V6Q1_THELD</name>
<accession>G7V6Q1</accession>
<keyword evidence="4 6" id="KW-1133">Transmembrane helix</keyword>
<evidence type="ECO:0000256" key="4">
    <source>
        <dbReference type="ARBA" id="ARBA00022989"/>
    </source>
</evidence>
<organism evidence="8 9">
    <name type="scientific">Thermovirga lienii (strain ATCC BAA-1197 / DSM 17291 / Cas60314)</name>
    <dbReference type="NCBI Taxonomy" id="580340"/>
    <lineage>
        <taxon>Bacteria</taxon>
        <taxon>Thermotogati</taxon>
        <taxon>Synergistota</taxon>
        <taxon>Synergistia</taxon>
        <taxon>Synergistales</taxon>
        <taxon>Thermovirgaceae</taxon>
        <taxon>Thermovirga</taxon>
    </lineage>
</organism>
<keyword evidence="3 6" id="KW-0812">Transmembrane</keyword>
<dbReference type="InterPro" id="IPR003607">
    <property type="entry name" value="HD/PDEase_dom"/>
</dbReference>
<evidence type="ECO:0000256" key="1">
    <source>
        <dbReference type="ARBA" id="ARBA00004651"/>
    </source>
</evidence>